<dbReference type="EMBL" id="JAUTBF010000001">
    <property type="protein sequence ID" value="MDQ1122232.1"/>
    <property type="molecule type" value="Genomic_DNA"/>
</dbReference>
<name>A0ABU0TRE0_MICTR</name>
<evidence type="ECO:0000313" key="2">
    <source>
        <dbReference type="Proteomes" id="UP001226691"/>
    </source>
</evidence>
<dbReference type="Proteomes" id="UP001226691">
    <property type="component" value="Unassembled WGS sequence"/>
</dbReference>
<accession>A0ABU0TRE0</accession>
<sequence length="56" mass="5813">MSKRPSKARAAIAVALILGAVTIAALLVAVAFGVFAGDTLQCYMPNDNRTFTPVCS</sequence>
<reference evidence="1 2" key="1">
    <citation type="submission" date="2023-07" db="EMBL/GenBank/DDBJ databases">
        <title>Functional and genomic diversity of the sorghum phyllosphere microbiome.</title>
        <authorList>
            <person name="Shade A."/>
        </authorList>
    </citation>
    <scope>NUCLEOTIDE SEQUENCE [LARGE SCALE GENOMIC DNA]</scope>
    <source>
        <strain evidence="1 2">SORGH_AS_1207</strain>
    </source>
</reference>
<gene>
    <name evidence="1" type="ORF">QE412_000805</name>
</gene>
<comment type="caution">
    <text evidence="1">The sequence shown here is derived from an EMBL/GenBank/DDBJ whole genome shotgun (WGS) entry which is preliminary data.</text>
</comment>
<protein>
    <submittedName>
        <fullName evidence="1">Uncharacterized protein</fullName>
    </submittedName>
</protein>
<proteinExistence type="predicted"/>
<organism evidence="1 2">
    <name type="scientific">Microbacterium trichothecenolyticum</name>
    <name type="common">Aureobacterium trichothecenolyticum</name>
    <dbReference type="NCBI Taxonomy" id="69370"/>
    <lineage>
        <taxon>Bacteria</taxon>
        <taxon>Bacillati</taxon>
        <taxon>Actinomycetota</taxon>
        <taxon>Actinomycetes</taxon>
        <taxon>Micrococcales</taxon>
        <taxon>Microbacteriaceae</taxon>
        <taxon>Microbacterium</taxon>
    </lineage>
</organism>
<dbReference type="RefSeq" id="WP_307480443.1">
    <property type="nucleotide sequence ID" value="NZ_JAUTBF010000001.1"/>
</dbReference>
<evidence type="ECO:0000313" key="1">
    <source>
        <dbReference type="EMBL" id="MDQ1122232.1"/>
    </source>
</evidence>
<keyword evidence="2" id="KW-1185">Reference proteome</keyword>